<comment type="similarity">
    <text evidence="2">Belongs to the major facilitator superfamily. EmrB family.</text>
</comment>
<dbReference type="GO" id="GO:0022857">
    <property type="term" value="F:transmembrane transporter activity"/>
    <property type="evidence" value="ECO:0007669"/>
    <property type="project" value="InterPro"/>
</dbReference>
<dbReference type="InterPro" id="IPR020846">
    <property type="entry name" value="MFS_dom"/>
</dbReference>
<evidence type="ECO:0000256" key="2">
    <source>
        <dbReference type="ARBA" id="ARBA00008537"/>
    </source>
</evidence>
<feature type="transmembrane region" description="Helical" evidence="8">
    <location>
        <begin position="20"/>
        <end position="40"/>
    </location>
</feature>
<evidence type="ECO:0000259" key="9">
    <source>
        <dbReference type="PROSITE" id="PS50850"/>
    </source>
</evidence>
<feature type="transmembrane region" description="Helical" evidence="8">
    <location>
        <begin position="446"/>
        <end position="465"/>
    </location>
</feature>
<feature type="transmembrane region" description="Helical" evidence="8">
    <location>
        <begin position="273"/>
        <end position="298"/>
    </location>
</feature>
<dbReference type="AlphaFoldDB" id="A0A0R1RJW2"/>
<dbReference type="InterPro" id="IPR011701">
    <property type="entry name" value="MFS"/>
</dbReference>
<comment type="subcellular location">
    <subcellularLocation>
        <location evidence="1">Cell membrane</location>
        <topology evidence="1">Multi-pass membrane protein</topology>
    </subcellularLocation>
</comment>
<evidence type="ECO:0000256" key="3">
    <source>
        <dbReference type="ARBA" id="ARBA00022448"/>
    </source>
</evidence>
<feature type="transmembrane region" description="Helical" evidence="8">
    <location>
        <begin position="364"/>
        <end position="389"/>
    </location>
</feature>
<dbReference type="NCBIfam" id="TIGR00711">
    <property type="entry name" value="efflux_EmrB"/>
    <property type="match status" value="1"/>
</dbReference>
<evidence type="ECO:0000256" key="4">
    <source>
        <dbReference type="ARBA" id="ARBA00022475"/>
    </source>
</evidence>
<evidence type="ECO:0000313" key="11">
    <source>
        <dbReference type="Proteomes" id="UP000051999"/>
    </source>
</evidence>
<dbReference type="Gene3D" id="1.20.1250.20">
    <property type="entry name" value="MFS general substrate transporter like domains"/>
    <property type="match status" value="1"/>
</dbReference>
<evidence type="ECO:0000313" key="10">
    <source>
        <dbReference type="EMBL" id="KRL56558.1"/>
    </source>
</evidence>
<feature type="transmembrane region" description="Helical" evidence="8">
    <location>
        <begin position="338"/>
        <end position="358"/>
    </location>
</feature>
<dbReference type="EMBL" id="AZFF01000003">
    <property type="protein sequence ID" value="KRL56558.1"/>
    <property type="molecule type" value="Genomic_DNA"/>
</dbReference>
<protein>
    <submittedName>
        <fullName evidence="10">Putative multidrug transport protein (Putative)</fullName>
    </submittedName>
</protein>
<name>A0A0R1RJW2_9LACO</name>
<gene>
    <name evidence="10" type="ORF">FD35_GL001652</name>
</gene>
<dbReference type="OrthoDB" id="9816041at2"/>
<feature type="transmembrane region" description="Helical" evidence="8">
    <location>
        <begin position="149"/>
        <end position="171"/>
    </location>
</feature>
<evidence type="ECO:0000256" key="5">
    <source>
        <dbReference type="ARBA" id="ARBA00022692"/>
    </source>
</evidence>
<dbReference type="SUPFAM" id="SSF103473">
    <property type="entry name" value="MFS general substrate transporter"/>
    <property type="match status" value="1"/>
</dbReference>
<keyword evidence="5 8" id="KW-0812">Transmembrane</keyword>
<dbReference type="Pfam" id="PF07690">
    <property type="entry name" value="MFS_1"/>
    <property type="match status" value="1"/>
</dbReference>
<dbReference type="PANTHER" id="PTHR42718">
    <property type="entry name" value="MAJOR FACILITATOR SUPERFAMILY MULTIDRUG TRANSPORTER MFSC"/>
    <property type="match status" value="1"/>
</dbReference>
<dbReference type="InterPro" id="IPR036259">
    <property type="entry name" value="MFS_trans_sf"/>
</dbReference>
<dbReference type="Gene3D" id="1.20.1720.10">
    <property type="entry name" value="Multidrug resistance protein D"/>
    <property type="match status" value="1"/>
</dbReference>
<keyword evidence="3" id="KW-0813">Transport</keyword>
<dbReference type="Proteomes" id="UP000051999">
    <property type="component" value="Unassembled WGS sequence"/>
</dbReference>
<feature type="transmembrane region" description="Helical" evidence="8">
    <location>
        <begin position="177"/>
        <end position="196"/>
    </location>
</feature>
<dbReference type="InterPro" id="IPR004638">
    <property type="entry name" value="EmrB-like"/>
</dbReference>
<sequence length="474" mass="51346">MSEKEATASVDNRGHVYNRLWFIITLLTGTFSMSISQSSLSTAYPTLMRTFNIGAPQVQWMTTGFMLVMSVMIPVSPWLLNNVKFTTLFRWVTAMFAFGTLLCMTATNYPVLLIGRLIEALGVGIIFPSFQTVLLTITPEDHRGATMGTAGLIMGSALATGPIVSGIVLSFASWRGLFVLFFVLVTAVFILSFWTIKDVMPVNRSTMDWLSIIYSLGFIGVLYVLNQIGVKGANWWLTALLIISILALIGFCYRQLHRDQPLLELRVFHSRLFTTGVLLTGASYIALIVTTIVLPLYYQNVLGLSALFSGLSLVPAAVGLSLLNPLSGHLMDRVGPRNVVLTGMILIVLGFGYLTIFARHLNVFSLILASIVTEGGNAFVMMPAVTLGANSLPDKLISHGTAVTTTARQILGSAGVAAATIILTRVTDAHKAAQGLHQATLTGYQMTFLTFLIIGILGLALTFTLPRGKQAPTK</sequence>
<dbReference type="STRING" id="1114972.FD35_GL001652"/>
<dbReference type="PANTHER" id="PTHR42718:SF9">
    <property type="entry name" value="MAJOR FACILITATOR SUPERFAMILY MULTIDRUG TRANSPORTER MFSC"/>
    <property type="match status" value="1"/>
</dbReference>
<organism evidence="10 11">
    <name type="scientific">Furfurilactobacillus rossiae DSM 15814</name>
    <dbReference type="NCBI Taxonomy" id="1114972"/>
    <lineage>
        <taxon>Bacteria</taxon>
        <taxon>Bacillati</taxon>
        <taxon>Bacillota</taxon>
        <taxon>Bacilli</taxon>
        <taxon>Lactobacillales</taxon>
        <taxon>Lactobacillaceae</taxon>
        <taxon>Furfurilactobacillus</taxon>
    </lineage>
</organism>
<dbReference type="GO" id="GO:0005886">
    <property type="term" value="C:plasma membrane"/>
    <property type="evidence" value="ECO:0007669"/>
    <property type="project" value="UniProtKB-SubCell"/>
</dbReference>
<dbReference type="PATRIC" id="fig|1114972.6.peg.1678"/>
<keyword evidence="4" id="KW-1003">Cell membrane</keyword>
<feature type="transmembrane region" description="Helical" evidence="8">
    <location>
        <begin position="304"/>
        <end position="326"/>
    </location>
</feature>
<dbReference type="eggNOG" id="COG2814">
    <property type="taxonomic scope" value="Bacteria"/>
</dbReference>
<comment type="caution">
    <text evidence="10">The sequence shown here is derived from an EMBL/GenBank/DDBJ whole genome shotgun (WGS) entry which is preliminary data.</text>
</comment>
<feature type="transmembrane region" description="Helical" evidence="8">
    <location>
        <begin position="117"/>
        <end position="137"/>
    </location>
</feature>
<dbReference type="RefSeq" id="WP_017262191.1">
    <property type="nucleotide sequence ID" value="NZ_AUAW01000005.1"/>
</dbReference>
<dbReference type="PROSITE" id="PS50850">
    <property type="entry name" value="MFS"/>
    <property type="match status" value="1"/>
</dbReference>
<evidence type="ECO:0000256" key="6">
    <source>
        <dbReference type="ARBA" id="ARBA00022989"/>
    </source>
</evidence>
<feature type="transmembrane region" description="Helical" evidence="8">
    <location>
        <begin position="235"/>
        <end position="253"/>
    </location>
</feature>
<accession>A0A0R1RJW2</accession>
<keyword evidence="11" id="KW-1185">Reference proteome</keyword>
<proteinExistence type="inferred from homology"/>
<evidence type="ECO:0000256" key="1">
    <source>
        <dbReference type="ARBA" id="ARBA00004651"/>
    </source>
</evidence>
<evidence type="ECO:0000256" key="7">
    <source>
        <dbReference type="ARBA" id="ARBA00023136"/>
    </source>
</evidence>
<feature type="domain" description="Major facilitator superfamily (MFS) profile" evidence="9">
    <location>
        <begin position="22"/>
        <end position="470"/>
    </location>
</feature>
<reference evidence="10 11" key="1">
    <citation type="journal article" date="2015" name="Genome Announc.">
        <title>Expanding the biotechnology potential of lactobacilli through comparative genomics of 213 strains and associated genera.</title>
        <authorList>
            <person name="Sun Z."/>
            <person name="Harris H.M."/>
            <person name="McCann A."/>
            <person name="Guo C."/>
            <person name="Argimon S."/>
            <person name="Zhang W."/>
            <person name="Yang X."/>
            <person name="Jeffery I.B."/>
            <person name="Cooney J.C."/>
            <person name="Kagawa T.F."/>
            <person name="Liu W."/>
            <person name="Song Y."/>
            <person name="Salvetti E."/>
            <person name="Wrobel A."/>
            <person name="Rasinkangas P."/>
            <person name="Parkhill J."/>
            <person name="Rea M.C."/>
            <person name="O'Sullivan O."/>
            <person name="Ritari J."/>
            <person name="Douillard F.P."/>
            <person name="Paul Ross R."/>
            <person name="Yang R."/>
            <person name="Briner A.E."/>
            <person name="Felis G.E."/>
            <person name="de Vos W.M."/>
            <person name="Barrangou R."/>
            <person name="Klaenhammer T.R."/>
            <person name="Caufield P.W."/>
            <person name="Cui Y."/>
            <person name="Zhang H."/>
            <person name="O'Toole P.W."/>
        </authorList>
    </citation>
    <scope>NUCLEOTIDE SEQUENCE [LARGE SCALE GENOMIC DNA]</scope>
    <source>
        <strain evidence="10 11">DSM 15814</strain>
    </source>
</reference>
<keyword evidence="7 8" id="KW-0472">Membrane</keyword>
<feature type="transmembrane region" description="Helical" evidence="8">
    <location>
        <begin position="60"/>
        <end position="80"/>
    </location>
</feature>
<keyword evidence="6 8" id="KW-1133">Transmembrane helix</keyword>
<feature type="transmembrane region" description="Helical" evidence="8">
    <location>
        <begin position="208"/>
        <end position="229"/>
    </location>
</feature>
<evidence type="ECO:0000256" key="8">
    <source>
        <dbReference type="SAM" id="Phobius"/>
    </source>
</evidence>